<gene>
    <name evidence="2" type="ORF">AC578_4362</name>
</gene>
<evidence type="ECO:0000313" key="2">
    <source>
        <dbReference type="EMBL" id="KXS97789.1"/>
    </source>
</evidence>
<feature type="region of interest" description="Disordered" evidence="1">
    <location>
        <begin position="177"/>
        <end position="244"/>
    </location>
</feature>
<accession>A0A139H5Y8</accession>
<evidence type="ECO:0000313" key="3">
    <source>
        <dbReference type="Proteomes" id="UP000070133"/>
    </source>
</evidence>
<evidence type="ECO:0000256" key="1">
    <source>
        <dbReference type="SAM" id="MobiDB-lite"/>
    </source>
</evidence>
<dbReference type="Proteomes" id="UP000070133">
    <property type="component" value="Unassembled WGS sequence"/>
</dbReference>
<organism evidence="2 3">
    <name type="scientific">Pseudocercospora eumusae</name>
    <dbReference type="NCBI Taxonomy" id="321146"/>
    <lineage>
        <taxon>Eukaryota</taxon>
        <taxon>Fungi</taxon>
        <taxon>Dikarya</taxon>
        <taxon>Ascomycota</taxon>
        <taxon>Pezizomycotina</taxon>
        <taxon>Dothideomycetes</taxon>
        <taxon>Dothideomycetidae</taxon>
        <taxon>Mycosphaerellales</taxon>
        <taxon>Mycosphaerellaceae</taxon>
        <taxon>Pseudocercospora</taxon>
    </lineage>
</organism>
<proteinExistence type="predicted"/>
<comment type="caution">
    <text evidence="2">The sequence shown here is derived from an EMBL/GenBank/DDBJ whole genome shotgun (WGS) entry which is preliminary data.</text>
</comment>
<name>A0A139H5Y8_9PEZI</name>
<dbReference type="EMBL" id="LFZN01000133">
    <property type="protein sequence ID" value="KXS97789.1"/>
    <property type="molecule type" value="Genomic_DNA"/>
</dbReference>
<keyword evidence="3" id="KW-1185">Reference proteome</keyword>
<dbReference type="AlphaFoldDB" id="A0A139H5Y8"/>
<dbReference type="OrthoDB" id="10374469at2759"/>
<reference evidence="2 3" key="1">
    <citation type="submission" date="2015-07" db="EMBL/GenBank/DDBJ databases">
        <title>Comparative genomics of the Sigatoka disease complex on banana suggests a link between parallel evolutionary changes in Pseudocercospora fijiensis and Pseudocercospora eumusae and increased virulence on the banana host.</title>
        <authorList>
            <person name="Chang T.-C."/>
            <person name="Salvucci A."/>
            <person name="Crous P.W."/>
            <person name="Stergiopoulos I."/>
        </authorList>
    </citation>
    <scope>NUCLEOTIDE SEQUENCE [LARGE SCALE GENOMIC DNA]</scope>
    <source>
        <strain evidence="2 3">CBS 114824</strain>
    </source>
</reference>
<sequence>MAVPVLRYDEIEAEILGELGMMQDEQSKINFVIKELGASVKQTEDSEIKCHVYSKWLFTQHPTTSAKWRQQYSRLEELETIIDRVARKQNEANRRIDGINKIWTGWNWTFPADSTPPHWPNGLLKSLRTLAGVEKDWRYATKEVAKASRVRRRTKGGRKTAHVSTEDVAAVIRKLREPESEPELVPELVPEPSPSIEQGRGEPLRKRRKTGEEEEDGGEGQGGGEEREEGEQEEAGAVPTRRRRLTEYNGESVFGGVGRNSIVMDVLGQTAACEEKLAEQAEDGVSEELRQIARGQLDEHRAFQGRLMAFLDRGAPDFWF</sequence>
<protein>
    <submittedName>
        <fullName evidence="2">Uncharacterized protein</fullName>
    </submittedName>
</protein>